<dbReference type="InterPro" id="IPR012854">
    <property type="entry name" value="Cu_amine_oxidase-like_N"/>
</dbReference>
<gene>
    <name evidence="4" type="ORF">J2Z70_001434</name>
</gene>
<organism evidence="4 5">
    <name type="scientific">Paenibacillus silagei</name>
    <dbReference type="NCBI Taxonomy" id="1670801"/>
    <lineage>
        <taxon>Bacteria</taxon>
        <taxon>Bacillati</taxon>
        <taxon>Bacillota</taxon>
        <taxon>Bacilli</taxon>
        <taxon>Bacillales</taxon>
        <taxon>Paenibacillaceae</taxon>
        <taxon>Paenibacillus</taxon>
    </lineage>
</organism>
<dbReference type="Pfam" id="PF07833">
    <property type="entry name" value="Cu_amine_oxidN1"/>
    <property type="match status" value="1"/>
</dbReference>
<dbReference type="CDD" id="cd02696">
    <property type="entry name" value="MurNAc-LAA"/>
    <property type="match status" value="1"/>
</dbReference>
<dbReference type="InterPro" id="IPR002508">
    <property type="entry name" value="MurNAc-LAA_cat"/>
</dbReference>
<reference evidence="4 5" key="1">
    <citation type="submission" date="2021-03" db="EMBL/GenBank/DDBJ databases">
        <title>Genomic Encyclopedia of Type Strains, Phase IV (KMG-IV): sequencing the most valuable type-strain genomes for metagenomic binning, comparative biology and taxonomic classification.</title>
        <authorList>
            <person name="Goeker M."/>
        </authorList>
    </citation>
    <scope>NUCLEOTIDE SEQUENCE [LARGE SCALE GENOMIC DNA]</scope>
    <source>
        <strain evidence="4 5">DSM 101953</strain>
    </source>
</reference>
<dbReference type="Gene3D" id="3.40.630.40">
    <property type="entry name" value="Zn-dependent exopeptidases"/>
    <property type="match status" value="1"/>
</dbReference>
<feature type="signal peptide" evidence="2">
    <location>
        <begin position="1"/>
        <end position="25"/>
    </location>
</feature>
<dbReference type="SUPFAM" id="SSF55383">
    <property type="entry name" value="Copper amine oxidase, domain N"/>
    <property type="match status" value="1"/>
</dbReference>
<evidence type="ECO:0000256" key="2">
    <source>
        <dbReference type="SAM" id="SignalP"/>
    </source>
</evidence>
<keyword evidence="2" id="KW-0732">Signal</keyword>
<evidence type="ECO:0000256" key="1">
    <source>
        <dbReference type="ARBA" id="ARBA00022801"/>
    </source>
</evidence>
<dbReference type="InterPro" id="IPR036582">
    <property type="entry name" value="Mao_N_sf"/>
</dbReference>
<dbReference type="EMBL" id="JAGGLV010000003">
    <property type="protein sequence ID" value="MBP2111293.1"/>
    <property type="molecule type" value="Genomic_DNA"/>
</dbReference>
<feature type="domain" description="MurNAc-LAA" evidence="3">
    <location>
        <begin position="374"/>
        <end position="483"/>
    </location>
</feature>
<accession>A0ABS4NMK4</accession>
<evidence type="ECO:0000259" key="3">
    <source>
        <dbReference type="SMART" id="SM00646"/>
    </source>
</evidence>
<keyword evidence="1 4" id="KW-0378">Hydrolase</keyword>
<keyword evidence="5" id="KW-1185">Reference proteome</keyword>
<dbReference type="PANTHER" id="PTHR30404">
    <property type="entry name" value="N-ACETYLMURAMOYL-L-ALANINE AMIDASE"/>
    <property type="match status" value="1"/>
</dbReference>
<dbReference type="Gene3D" id="3.30.457.10">
    <property type="entry name" value="Copper amine oxidase-like, N-terminal domain"/>
    <property type="match status" value="1"/>
</dbReference>
<feature type="chain" id="PRO_5045992657" evidence="2">
    <location>
        <begin position="26"/>
        <end position="489"/>
    </location>
</feature>
<dbReference type="EC" id="3.5.1.28" evidence="4"/>
<dbReference type="SMART" id="SM00646">
    <property type="entry name" value="Ami_3"/>
    <property type="match status" value="1"/>
</dbReference>
<dbReference type="GO" id="GO:0008745">
    <property type="term" value="F:N-acetylmuramoyl-L-alanine amidase activity"/>
    <property type="evidence" value="ECO:0007669"/>
    <property type="project" value="UniProtKB-EC"/>
</dbReference>
<evidence type="ECO:0000313" key="4">
    <source>
        <dbReference type="EMBL" id="MBP2111293.1"/>
    </source>
</evidence>
<proteinExistence type="predicted"/>
<name>A0ABS4NMK4_9BACL</name>
<sequence length="489" mass="52666">MKKCSWFLLLAVLFLCFPLNGRASAAVKTSPTIILDGQAIPMQKKDKVELINGSVMVPLRIIAENMGMGVLWNQQVGTVTIPKESGSIVLTIGQKKALIDGASHSLATAPRNRNGTTLVPLRFISEAMGVQVSWDNSLKVVGLTSAPLPLEQPAITPAPASPEVPDQPVPLPAAAAATSTVHSLSFSDDRLMLAFTGDVQPSVHTGNEPLQIVVELPRTNFSADFLQTVSWDSRTQSGEQTVTGVPNVNKLYYGLFEPEAATLRVVIALSADTNYTSYIEEDAASRLLVVDLSSATAGLPPAEPVQPGNGKKTVVIDAGHGGADPGTIGISKKLEKDFNLSVALKVERLLLQEPAFNVVMTRREDTYPPNKQRAEMANELQADAFVSIHGNSVTGSPKVRGTETYYYSQESKAFADIMHRHLQGTTGFPDRKVKYNKYIVLKYSNMPATLLEVGFLSNAAEEAILFSDDFQNRVAAAIVAGLKEYFGIA</sequence>
<dbReference type="SUPFAM" id="SSF53187">
    <property type="entry name" value="Zn-dependent exopeptidases"/>
    <property type="match status" value="1"/>
</dbReference>
<comment type="caution">
    <text evidence="4">The sequence shown here is derived from an EMBL/GenBank/DDBJ whole genome shotgun (WGS) entry which is preliminary data.</text>
</comment>
<dbReference type="Gene3D" id="2.60.40.3500">
    <property type="match status" value="1"/>
</dbReference>
<dbReference type="Proteomes" id="UP000773462">
    <property type="component" value="Unassembled WGS sequence"/>
</dbReference>
<evidence type="ECO:0000313" key="5">
    <source>
        <dbReference type="Proteomes" id="UP000773462"/>
    </source>
</evidence>
<dbReference type="InterPro" id="IPR050695">
    <property type="entry name" value="N-acetylmuramoyl_amidase_3"/>
</dbReference>
<protein>
    <submittedName>
        <fullName evidence="4">N-acetylmuramoyl-L-alanine amidase</fullName>
        <ecNumber evidence="4">3.5.1.28</ecNumber>
    </submittedName>
</protein>
<dbReference type="Pfam" id="PF01520">
    <property type="entry name" value="Amidase_3"/>
    <property type="match status" value="1"/>
</dbReference>
<dbReference type="PANTHER" id="PTHR30404:SF0">
    <property type="entry name" value="N-ACETYLMURAMOYL-L-ALANINE AMIDASE AMIC"/>
    <property type="match status" value="1"/>
</dbReference>